<protein>
    <submittedName>
        <fullName evidence="10">Zinc finger protein CONSTANS-LIKE 12</fullName>
    </submittedName>
</protein>
<evidence type="ECO:0000256" key="8">
    <source>
        <dbReference type="PROSITE-ProRule" id="PRU00357"/>
    </source>
</evidence>
<evidence type="ECO:0000256" key="2">
    <source>
        <dbReference type="ARBA" id="ARBA00010024"/>
    </source>
</evidence>
<keyword evidence="6" id="KW-0862">Zinc</keyword>
<evidence type="ECO:0000259" key="9">
    <source>
        <dbReference type="PROSITE" id="PS51017"/>
    </source>
</evidence>
<dbReference type="SMART" id="SM00336">
    <property type="entry name" value="BBOX"/>
    <property type="match status" value="1"/>
</dbReference>
<comment type="similarity">
    <text evidence="2">Belongs to the CONSTANS family.</text>
</comment>
<organism evidence="10 11">
    <name type="scientific">Abeliophyllum distichum</name>
    <dbReference type="NCBI Taxonomy" id="126358"/>
    <lineage>
        <taxon>Eukaryota</taxon>
        <taxon>Viridiplantae</taxon>
        <taxon>Streptophyta</taxon>
        <taxon>Embryophyta</taxon>
        <taxon>Tracheophyta</taxon>
        <taxon>Spermatophyta</taxon>
        <taxon>Magnoliopsida</taxon>
        <taxon>eudicotyledons</taxon>
        <taxon>Gunneridae</taxon>
        <taxon>Pentapetalae</taxon>
        <taxon>asterids</taxon>
        <taxon>lamiids</taxon>
        <taxon>Lamiales</taxon>
        <taxon>Oleaceae</taxon>
        <taxon>Forsythieae</taxon>
        <taxon>Abeliophyllum</taxon>
    </lineage>
</organism>
<accession>A0ABD1UHV7</accession>
<dbReference type="InterPro" id="IPR010402">
    <property type="entry name" value="CCT_domain"/>
</dbReference>
<evidence type="ECO:0000256" key="6">
    <source>
        <dbReference type="ARBA" id="ARBA00022833"/>
    </source>
</evidence>
<dbReference type="Proteomes" id="UP001604336">
    <property type="component" value="Unassembled WGS sequence"/>
</dbReference>
<dbReference type="PROSITE" id="PS51017">
    <property type="entry name" value="CCT"/>
    <property type="match status" value="1"/>
</dbReference>
<comment type="subcellular location">
    <subcellularLocation>
        <location evidence="1 8">Nucleus</location>
    </subcellularLocation>
</comment>
<evidence type="ECO:0000256" key="7">
    <source>
        <dbReference type="ARBA" id="ARBA00023242"/>
    </source>
</evidence>
<evidence type="ECO:0000256" key="1">
    <source>
        <dbReference type="ARBA" id="ARBA00004123"/>
    </source>
</evidence>
<evidence type="ECO:0000256" key="4">
    <source>
        <dbReference type="ARBA" id="ARBA00022737"/>
    </source>
</evidence>
<evidence type="ECO:0000313" key="11">
    <source>
        <dbReference type="Proteomes" id="UP001604336"/>
    </source>
</evidence>
<dbReference type="GO" id="GO:0006355">
    <property type="term" value="P:regulation of DNA-templated transcription"/>
    <property type="evidence" value="ECO:0007669"/>
    <property type="project" value="UniProtKB-ARBA"/>
</dbReference>
<name>A0ABD1UHV7_9LAMI</name>
<dbReference type="PANTHER" id="PTHR31717:SF46">
    <property type="entry name" value="CCT MOTIF FAMILY PROTEIN-RELATED"/>
    <property type="match status" value="1"/>
</dbReference>
<keyword evidence="7 8" id="KW-0539">Nucleus</keyword>
<keyword evidence="4" id="KW-0677">Repeat</keyword>
<proteinExistence type="inferred from homology"/>
<dbReference type="PANTHER" id="PTHR31717">
    <property type="entry name" value="ZINC FINGER PROTEIN CONSTANS-LIKE 10"/>
    <property type="match status" value="1"/>
</dbReference>
<keyword evidence="11" id="KW-1185">Reference proteome</keyword>
<dbReference type="InterPro" id="IPR049808">
    <property type="entry name" value="CONSTANS-like_Bbox1"/>
</dbReference>
<keyword evidence="3" id="KW-0479">Metal-binding</keyword>
<dbReference type="GO" id="GO:0008270">
    <property type="term" value="F:zinc ion binding"/>
    <property type="evidence" value="ECO:0007669"/>
    <property type="project" value="UniProtKB-KW"/>
</dbReference>
<keyword evidence="5" id="KW-0863">Zinc-finger</keyword>
<dbReference type="EMBL" id="JBFOLK010000003">
    <property type="protein sequence ID" value="KAL2524634.1"/>
    <property type="molecule type" value="Genomic_DNA"/>
</dbReference>
<gene>
    <name evidence="10" type="ORF">Adt_09688</name>
</gene>
<feature type="domain" description="CCT" evidence="9">
    <location>
        <begin position="382"/>
        <end position="424"/>
    </location>
</feature>
<dbReference type="AlphaFoldDB" id="A0ABD1UHV7"/>
<evidence type="ECO:0000313" key="10">
    <source>
        <dbReference type="EMBL" id="KAL2524634.1"/>
    </source>
</evidence>
<dbReference type="Pfam" id="PF06203">
    <property type="entry name" value="CCT"/>
    <property type="match status" value="1"/>
</dbReference>
<dbReference type="GO" id="GO:0005634">
    <property type="term" value="C:nucleus"/>
    <property type="evidence" value="ECO:0007669"/>
    <property type="project" value="UniProtKB-SubCell"/>
</dbReference>
<evidence type="ECO:0000256" key="3">
    <source>
        <dbReference type="ARBA" id="ARBA00022723"/>
    </source>
</evidence>
<evidence type="ECO:0000256" key="5">
    <source>
        <dbReference type="ARBA" id="ARBA00022771"/>
    </source>
</evidence>
<dbReference type="CDD" id="cd19821">
    <property type="entry name" value="Bbox1_BBX-like"/>
    <property type="match status" value="1"/>
</dbReference>
<comment type="caution">
    <text evidence="10">The sequence shown here is derived from an EMBL/GenBank/DDBJ whole genome shotgun (WGS) entry which is preliminary data.</text>
</comment>
<sequence length="438" mass="47761">MEPLCELCGVVSAVVYCKSDSAKLCLQCDGRVHSANSLSCRHPRSLICDKCSSQAASVRCIEDKLSLCEDCDWNGNGCSGVGHYRLKLNFYTGCPSLAEFSKIWSSILEAPHQTTSSFDTSWSAMPTNENSNMTAACLNDLASSIKFGPWAVPPPPPPPPPSTNNSDYLAVCNTHQKPLYSRDQNSFFSDGSDMQKINQGCANITDLRLPETDDLCDSLEMDDIGLSFESSYEMFGNSQGQPRYNCEDGGIAGLLMEKNLSVTESNNTHIESALEGSSSGQQDCRVIHQPSSQIAAGSSNLMHTMSSAKCMLMNPAAACNRSSIGLGFPNGQLPSTISLSLSNITGESSAADYQDCGLSPVFLTGDNSPWESNLEASCPRARDKAKMRYNEKKKTRMFGKQIRYASRKARADTRKRVKGRFVKTGEAYDYDPLITKDF</sequence>
<dbReference type="InterPro" id="IPR000315">
    <property type="entry name" value="Znf_B-box"/>
</dbReference>
<reference evidence="11" key="1">
    <citation type="submission" date="2024-07" db="EMBL/GenBank/DDBJ databases">
        <title>Two chromosome-level genome assemblies of Korean endemic species Abeliophyllum distichum and Forsythia ovata (Oleaceae).</title>
        <authorList>
            <person name="Jang H."/>
        </authorList>
    </citation>
    <scope>NUCLEOTIDE SEQUENCE [LARGE SCALE GENOMIC DNA]</scope>
</reference>